<dbReference type="EMBL" id="RRZQ01000011">
    <property type="protein sequence ID" value="RRN49361.1"/>
    <property type="molecule type" value="Genomic_DNA"/>
</dbReference>
<feature type="domain" description="Xaa-Pro dipeptidyl-peptidase C-terminal" evidence="1">
    <location>
        <begin position="1"/>
        <end position="79"/>
    </location>
</feature>
<name>A0A3R8T9Q7_STRSU</name>
<evidence type="ECO:0000313" key="3">
    <source>
        <dbReference type="Proteomes" id="UP000281324"/>
    </source>
</evidence>
<sequence length="156" mass="17834">MVATGWLRASHRKLDTEKSLPYRPYHAHDELQPLKEGEKVQMDVEIWPTSVILPKGYRLGVNIGGRDFKFTAPHLKTKVDISHYYKNPKLILGMLKTLPMNQLFKIMTHEKVWSGNAIYTHQMDMKCKEFSGTTTLHSEADGKPYILLPVIPSKGS</sequence>
<proteinExistence type="predicted"/>
<dbReference type="InterPro" id="IPR008979">
    <property type="entry name" value="Galactose-bd-like_sf"/>
</dbReference>
<dbReference type="Gene3D" id="2.60.120.260">
    <property type="entry name" value="Galactose-binding domain-like"/>
    <property type="match status" value="1"/>
</dbReference>
<accession>A0A3R8T9Q7</accession>
<dbReference type="RefSeq" id="WP_125070569.1">
    <property type="nucleotide sequence ID" value="NZ_RRZQ01000011.1"/>
</dbReference>
<protein>
    <recommendedName>
        <fullName evidence="1">Xaa-Pro dipeptidyl-peptidase C-terminal domain-containing protein</fullName>
    </recommendedName>
</protein>
<evidence type="ECO:0000259" key="1">
    <source>
        <dbReference type="Pfam" id="PF08530"/>
    </source>
</evidence>
<reference evidence="2 3" key="1">
    <citation type="submission" date="2018-11" db="EMBL/GenBank/DDBJ databases">
        <title>Changes in penicillin susceptibility of Streptococcus suis isolates by amino acid alterations in the penicillin-binding protein.</title>
        <authorList>
            <person name="Niemann L."/>
            <person name="Eichhorn I."/>
        </authorList>
    </citation>
    <scope>NUCLEOTIDE SEQUENCE [LARGE SCALE GENOMIC DNA]</scope>
    <source>
        <strain evidence="2 3">IMT40201</strain>
    </source>
</reference>
<dbReference type="InterPro" id="IPR013736">
    <property type="entry name" value="Xaa-Pro_dipept_C"/>
</dbReference>
<dbReference type="SUPFAM" id="SSF49785">
    <property type="entry name" value="Galactose-binding domain-like"/>
    <property type="match status" value="1"/>
</dbReference>
<dbReference type="AlphaFoldDB" id="A0A3R8T9Q7"/>
<comment type="caution">
    <text evidence="2">The sequence shown here is derived from an EMBL/GenBank/DDBJ whole genome shotgun (WGS) entry which is preliminary data.</text>
</comment>
<gene>
    <name evidence="2" type="ORF">EI219_07695</name>
</gene>
<dbReference type="GO" id="GO:0008239">
    <property type="term" value="F:dipeptidyl-peptidase activity"/>
    <property type="evidence" value="ECO:0007669"/>
    <property type="project" value="InterPro"/>
</dbReference>
<organism evidence="2 3">
    <name type="scientific">Streptococcus suis</name>
    <dbReference type="NCBI Taxonomy" id="1307"/>
    <lineage>
        <taxon>Bacteria</taxon>
        <taxon>Bacillati</taxon>
        <taxon>Bacillota</taxon>
        <taxon>Bacilli</taxon>
        <taxon>Lactobacillales</taxon>
        <taxon>Streptococcaceae</taxon>
        <taxon>Streptococcus</taxon>
    </lineage>
</organism>
<dbReference type="Proteomes" id="UP000281324">
    <property type="component" value="Unassembled WGS sequence"/>
</dbReference>
<dbReference type="Pfam" id="PF08530">
    <property type="entry name" value="PepX_C"/>
    <property type="match status" value="1"/>
</dbReference>
<evidence type="ECO:0000313" key="2">
    <source>
        <dbReference type="EMBL" id="RRN49361.1"/>
    </source>
</evidence>